<sequence length="158" mass="16349">MTSNNAFLAALFLTVLGLGMGGLSSAQAQDDGSASAESASAQDVFVVVSSGEAQTQMMAMVLGSQVAAKEASVRVLLCDSAARLAVQGESFPTFEPAGRTPQNLLQGLMQKGATVEVCAIFLPNTEYESSDLLDGVGVAKPGPIADHMLKPGVRYFTF</sequence>
<dbReference type="AlphaFoldDB" id="A0AAW5PBQ5"/>
<gene>
    <name evidence="2" type="ORF">GGP99_003343</name>
</gene>
<proteinExistence type="predicted"/>
<dbReference type="SUPFAM" id="SSF75169">
    <property type="entry name" value="DsrEFH-like"/>
    <property type="match status" value="1"/>
</dbReference>
<dbReference type="Gene3D" id="3.40.1260.10">
    <property type="entry name" value="DsrEFH-like"/>
    <property type="match status" value="1"/>
</dbReference>
<evidence type="ECO:0000256" key="1">
    <source>
        <dbReference type="SAM" id="SignalP"/>
    </source>
</evidence>
<accession>A0AAW5PBQ5</accession>
<feature type="signal peptide" evidence="1">
    <location>
        <begin position="1"/>
        <end position="28"/>
    </location>
</feature>
<protein>
    <submittedName>
        <fullName evidence="2">Peroxiredoxin</fullName>
    </submittedName>
</protein>
<evidence type="ECO:0000313" key="3">
    <source>
        <dbReference type="Proteomes" id="UP001155110"/>
    </source>
</evidence>
<reference evidence="2" key="1">
    <citation type="submission" date="2022-08" db="EMBL/GenBank/DDBJ databases">
        <title>Genomic Encyclopedia of Type Strains, Phase V (KMG-V): Genome sequencing to study the core and pangenomes of soil and plant-associated prokaryotes.</title>
        <authorList>
            <person name="Whitman W."/>
        </authorList>
    </citation>
    <scope>NUCLEOTIDE SEQUENCE</scope>
    <source>
        <strain evidence="2">SP3002</strain>
    </source>
</reference>
<dbReference type="Proteomes" id="UP001155110">
    <property type="component" value="Unassembled WGS sequence"/>
</dbReference>
<name>A0AAW5PBQ5_9BACT</name>
<dbReference type="RefSeq" id="WP_259060412.1">
    <property type="nucleotide sequence ID" value="NZ_JANTZM010000025.1"/>
</dbReference>
<dbReference type="EMBL" id="JANTZM010000025">
    <property type="protein sequence ID" value="MCS4159352.1"/>
    <property type="molecule type" value="Genomic_DNA"/>
</dbReference>
<dbReference type="InterPro" id="IPR027396">
    <property type="entry name" value="DsrEFH-like"/>
</dbReference>
<keyword evidence="1" id="KW-0732">Signal</keyword>
<feature type="chain" id="PRO_5043666638" evidence="1">
    <location>
        <begin position="29"/>
        <end position="158"/>
    </location>
</feature>
<evidence type="ECO:0000313" key="2">
    <source>
        <dbReference type="EMBL" id="MCS4159352.1"/>
    </source>
</evidence>
<comment type="caution">
    <text evidence="2">The sequence shown here is derived from an EMBL/GenBank/DDBJ whole genome shotgun (WGS) entry which is preliminary data.</text>
</comment>
<organism evidence="2 3">
    <name type="scientific">Salinibacter ruber</name>
    <dbReference type="NCBI Taxonomy" id="146919"/>
    <lineage>
        <taxon>Bacteria</taxon>
        <taxon>Pseudomonadati</taxon>
        <taxon>Rhodothermota</taxon>
        <taxon>Rhodothermia</taxon>
        <taxon>Rhodothermales</taxon>
        <taxon>Salinibacteraceae</taxon>
        <taxon>Salinibacter</taxon>
    </lineage>
</organism>